<accession>A0A0F9RAY4</accession>
<gene>
    <name evidence="2" type="ORF">LCGC14_0616390</name>
</gene>
<evidence type="ECO:0000313" key="2">
    <source>
        <dbReference type="EMBL" id="KKN52059.1"/>
    </source>
</evidence>
<evidence type="ECO:0000259" key="1">
    <source>
        <dbReference type="Pfam" id="PF05057"/>
    </source>
</evidence>
<feature type="domain" description="DUF676" evidence="1">
    <location>
        <begin position="175"/>
        <end position="233"/>
    </location>
</feature>
<name>A0A0F9RAY4_9ZZZZ</name>
<dbReference type="InterPro" id="IPR007751">
    <property type="entry name" value="DUF676_lipase-like"/>
</dbReference>
<reference evidence="2" key="1">
    <citation type="journal article" date="2015" name="Nature">
        <title>Complex archaea that bridge the gap between prokaryotes and eukaryotes.</title>
        <authorList>
            <person name="Spang A."/>
            <person name="Saw J.H."/>
            <person name="Jorgensen S.L."/>
            <person name="Zaremba-Niedzwiedzka K."/>
            <person name="Martijn J."/>
            <person name="Lind A.E."/>
            <person name="van Eijk R."/>
            <person name="Schleper C."/>
            <person name="Guy L."/>
            <person name="Ettema T.J."/>
        </authorList>
    </citation>
    <scope>NUCLEOTIDE SEQUENCE</scope>
</reference>
<protein>
    <recommendedName>
        <fullName evidence="1">DUF676 domain-containing protein</fullName>
    </recommendedName>
</protein>
<dbReference type="AlphaFoldDB" id="A0A0F9RAY4"/>
<proteinExistence type="predicted"/>
<dbReference type="Gene3D" id="3.40.50.1820">
    <property type="entry name" value="alpha/beta hydrolase"/>
    <property type="match status" value="1"/>
</dbReference>
<dbReference type="Pfam" id="PF05057">
    <property type="entry name" value="DUF676"/>
    <property type="match status" value="1"/>
</dbReference>
<sequence length="1235" mass="139081">MVNILNNSPVLKALSDTQELQIWPENSLNTADSTKPLVILMHGLNGNIDHMVNPFATGITDTFYFDDMHFPGIIDEGWHEFPPIPGIDWLVDVADSILSGESLSETALILLNEFLGTISPPLTTPNPSWFSYFQSREFPVIAYSQRGAGIPLSDDNGAFIQFLSIMQDIHENLLGGDSCRKIAFVAHSRGGIIARRYIVEALNGSLQGSIHEEIVESRVRFLGTLNSPHFGSSLGDISGTISSIIANNPLNPLREGLIMLLEMVWLDKDESSREAAIELNPSSSLITDINTNDLFLLDATPEMSISDISNSISGDDRIKRIRRASTSGDQPRLFRVFLPSVYAPWSFIPLPSTDCVDFLDILIPNPTCYHWEKITVEFPFSPIIDEKNPPSMIDFLSRYLFLNVPIEELHAARDGYQGGDMLVTTCSGMMFYSDHLIVSKHHGHPLWNPDYKNFILNRIPPNLCYPLFTSKIGDNLVELFWNRSRLPTNYKIIRFLITGIAMPDGVERSSELAWEHTLFYDPVSTVGTLKYLISYQLSSDEWAHEIDSRAFYEAEQIGSCPLLIKCCQPDEGQDFIPYRSIAASKAGNNYIVFSVTRYDLLTDCIDFALLPRRDRINVTQNEVETSDNEEEDVFYRFSQPFSSALEEEKDRCIATWIEHTAIPLGLMTDIPGVGGADFPDTVRAGEGGSGEGGFNYPGFSESIPIYACQYVFRIKAGKFNENGEPLSIQVILPDTVAYTKFQPTCYLDHFSPPIEPPRFVIHDDGLIFASTGISPYYLFIVKTDNDLNSIGEPIQIKLKEPPIPLPTIFGNVTNPAQEDVGMVLQDLFPAEQEGRYIALISEGCSFSTVYVINFSLDGTFEKTPLTLPWTTVKCQGGVFKGDPAKLVLFTSNTGILSVNREPHYMKFTINDDHTVDNHSDLLYIPFTDLREDSDDTPLAIKFAIQDVLRRCDTDMEVLFSTTGYFQDENISSSLYRVSVSSDGVQSVGNQHHSGYGDYRVTFSRTNYPSGAKSGSNAMFWFTNNDPFFEPGLYGQTLLQSISKCLTPPKINTELVEMKKFFGELASIKEIMEIICPRIRDPKNPDWGRIFCDFFIIPIVWFEFIQDPLLITPSMQLLREMDGYAKRINIQQKFPKALQKVINPTSKVKKLLIHLLDKIEESKNPLLLKQVDSLKKVMKWENPQKRARELSSSLIKQANTSKGFDIIGPRIKRKSGKNTTIYLKFDNDDRSTHEIN</sequence>
<dbReference type="InterPro" id="IPR029058">
    <property type="entry name" value="AB_hydrolase_fold"/>
</dbReference>
<organism evidence="2">
    <name type="scientific">marine sediment metagenome</name>
    <dbReference type="NCBI Taxonomy" id="412755"/>
    <lineage>
        <taxon>unclassified sequences</taxon>
        <taxon>metagenomes</taxon>
        <taxon>ecological metagenomes</taxon>
    </lineage>
</organism>
<dbReference type="EMBL" id="LAZR01001036">
    <property type="protein sequence ID" value="KKN52059.1"/>
    <property type="molecule type" value="Genomic_DNA"/>
</dbReference>
<dbReference type="SUPFAM" id="SSF53474">
    <property type="entry name" value="alpha/beta-Hydrolases"/>
    <property type="match status" value="1"/>
</dbReference>
<comment type="caution">
    <text evidence="2">The sequence shown here is derived from an EMBL/GenBank/DDBJ whole genome shotgun (WGS) entry which is preliminary data.</text>
</comment>